<name>A0ABP1BIS5_9BRYO</name>
<dbReference type="PROSITE" id="PS51375">
    <property type="entry name" value="PPR"/>
    <property type="match status" value="4"/>
</dbReference>
<dbReference type="Proteomes" id="UP001497522">
    <property type="component" value="Chromosome 4"/>
</dbReference>
<proteinExistence type="predicted"/>
<sequence>MICGKGDVRYPDFKHKETQEALWLDGKFKPSWVDAELAGLPPGSLQSNVFSWNSMLARSVKAGQNVKAMRLFQQMQQEGIVPNGFSFVQVLKACASLQALEKGRCVHQQIIKSGCESDVFVSNSLVDMYAKCGSIWDAQIVFNRMCKHTVVSWSTMILGHVKCGQGKEALELYRQMQLECVQPDPITFVGVLNACASIVALEEGRCVHKQIIQRNFESNLFVGNSLIDRYSKCGSIDDAWMVFNRMPSRDVVSWNIMILGHVKCGQGQKALALGQQMQLEGIKPDPVTFVGILKACTSVAGLEEGNQMLSLSLGSSMCVPVL</sequence>
<accession>A0ABP1BIS5</accession>
<evidence type="ECO:0008006" key="5">
    <source>
        <dbReference type="Google" id="ProtNLM"/>
    </source>
</evidence>
<dbReference type="Pfam" id="PF13041">
    <property type="entry name" value="PPR_2"/>
    <property type="match status" value="3"/>
</dbReference>
<feature type="repeat" description="PPR" evidence="2">
    <location>
        <begin position="149"/>
        <end position="183"/>
    </location>
</feature>
<dbReference type="InterPro" id="IPR046960">
    <property type="entry name" value="PPR_At4g14850-like_plant"/>
</dbReference>
<dbReference type="PANTHER" id="PTHR47926:SF347">
    <property type="entry name" value="PENTATRICOPEPTIDE REPEAT-CONTAINING PROTEIN"/>
    <property type="match status" value="1"/>
</dbReference>
<feature type="repeat" description="PPR" evidence="2">
    <location>
        <begin position="219"/>
        <end position="249"/>
    </location>
</feature>
<keyword evidence="1" id="KW-0677">Repeat</keyword>
<reference evidence="3" key="1">
    <citation type="submission" date="2024-03" db="EMBL/GenBank/DDBJ databases">
        <authorList>
            <consortium name="ELIXIR-Norway"/>
            <consortium name="Elixir Norway"/>
        </authorList>
    </citation>
    <scope>NUCLEOTIDE SEQUENCE</scope>
</reference>
<dbReference type="InterPro" id="IPR002885">
    <property type="entry name" value="PPR_rpt"/>
</dbReference>
<protein>
    <recommendedName>
        <fullName evidence="5">Pentatricopeptide repeat-containing protein</fullName>
    </recommendedName>
</protein>
<feature type="repeat" description="PPR" evidence="2">
    <location>
        <begin position="250"/>
        <end position="284"/>
    </location>
</feature>
<evidence type="ECO:0000313" key="4">
    <source>
        <dbReference type="Proteomes" id="UP001497522"/>
    </source>
</evidence>
<organism evidence="3 4">
    <name type="scientific">Sphagnum jensenii</name>
    <dbReference type="NCBI Taxonomy" id="128206"/>
    <lineage>
        <taxon>Eukaryota</taxon>
        <taxon>Viridiplantae</taxon>
        <taxon>Streptophyta</taxon>
        <taxon>Embryophyta</taxon>
        <taxon>Bryophyta</taxon>
        <taxon>Sphagnophytina</taxon>
        <taxon>Sphagnopsida</taxon>
        <taxon>Sphagnales</taxon>
        <taxon>Sphagnaceae</taxon>
        <taxon>Sphagnum</taxon>
    </lineage>
</organism>
<dbReference type="Gene3D" id="1.25.40.10">
    <property type="entry name" value="Tetratricopeptide repeat domain"/>
    <property type="match status" value="2"/>
</dbReference>
<dbReference type="InterPro" id="IPR011990">
    <property type="entry name" value="TPR-like_helical_dom_sf"/>
</dbReference>
<evidence type="ECO:0000256" key="2">
    <source>
        <dbReference type="PROSITE-ProRule" id="PRU00708"/>
    </source>
</evidence>
<dbReference type="PANTHER" id="PTHR47926">
    <property type="entry name" value="PENTATRICOPEPTIDE REPEAT-CONTAINING PROTEIN"/>
    <property type="match status" value="1"/>
</dbReference>
<dbReference type="EMBL" id="OZ023705">
    <property type="protein sequence ID" value="CAK9875481.1"/>
    <property type="molecule type" value="Genomic_DNA"/>
</dbReference>
<keyword evidence="4" id="KW-1185">Reference proteome</keyword>
<feature type="repeat" description="PPR" evidence="2">
    <location>
        <begin position="48"/>
        <end position="82"/>
    </location>
</feature>
<dbReference type="NCBIfam" id="TIGR00756">
    <property type="entry name" value="PPR"/>
    <property type="match status" value="4"/>
</dbReference>
<evidence type="ECO:0000313" key="3">
    <source>
        <dbReference type="EMBL" id="CAK9875481.1"/>
    </source>
</evidence>
<dbReference type="Pfam" id="PF01535">
    <property type="entry name" value="PPR"/>
    <property type="match status" value="1"/>
</dbReference>
<evidence type="ECO:0000256" key="1">
    <source>
        <dbReference type="ARBA" id="ARBA00022737"/>
    </source>
</evidence>
<gene>
    <name evidence="3" type="ORF">CSSPJE1EN2_LOCUS17730</name>
</gene>